<evidence type="ECO:0000313" key="3">
    <source>
        <dbReference type="Proteomes" id="UP000031668"/>
    </source>
</evidence>
<protein>
    <submittedName>
        <fullName evidence="2">Uncharacterized protein</fullName>
    </submittedName>
</protein>
<feature type="chain" id="PRO_5002150431" evidence="1">
    <location>
        <begin position="18"/>
        <end position="115"/>
    </location>
</feature>
<dbReference type="AlphaFoldDB" id="A0A0C2IIY8"/>
<sequence>MAIIVISLSCLWASSTTLNSKTITEFTDLESESAKMFLFPGICYMIQLYSDKKLSLLACRPCASLKVDNINLSIDCSVVLFCAIKFTACESNYFLSSAFPFNERCAQSLGRRISS</sequence>
<comment type="caution">
    <text evidence="2">The sequence shown here is derived from an EMBL/GenBank/DDBJ whole genome shotgun (WGS) entry which is preliminary data.</text>
</comment>
<dbReference type="Proteomes" id="UP000031668">
    <property type="component" value="Unassembled WGS sequence"/>
</dbReference>
<name>A0A0C2IIY8_THEKT</name>
<organism evidence="2 3">
    <name type="scientific">Thelohanellus kitauei</name>
    <name type="common">Myxosporean</name>
    <dbReference type="NCBI Taxonomy" id="669202"/>
    <lineage>
        <taxon>Eukaryota</taxon>
        <taxon>Metazoa</taxon>
        <taxon>Cnidaria</taxon>
        <taxon>Myxozoa</taxon>
        <taxon>Myxosporea</taxon>
        <taxon>Bivalvulida</taxon>
        <taxon>Platysporina</taxon>
        <taxon>Myxobolidae</taxon>
        <taxon>Thelohanellus</taxon>
    </lineage>
</organism>
<dbReference type="EMBL" id="JWZT01003910">
    <property type="protein sequence ID" value="KII65309.1"/>
    <property type="molecule type" value="Genomic_DNA"/>
</dbReference>
<evidence type="ECO:0000256" key="1">
    <source>
        <dbReference type="SAM" id="SignalP"/>
    </source>
</evidence>
<feature type="signal peptide" evidence="1">
    <location>
        <begin position="1"/>
        <end position="17"/>
    </location>
</feature>
<reference evidence="2 3" key="1">
    <citation type="journal article" date="2014" name="Genome Biol. Evol.">
        <title>The genome of the myxosporean Thelohanellus kitauei shows adaptations to nutrient acquisition within its fish host.</title>
        <authorList>
            <person name="Yang Y."/>
            <person name="Xiong J."/>
            <person name="Zhou Z."/>
            <person name="Huo F."/>
            <person name="Miao W."/>
            <person name="Ran C."/>
            <person name="Liu Y."/>
            <person name="Zhang J."/>
            <person name="Feng J."/>
            <person name="Wang M."/>
            <person name="Wang M."/>
            <person name="Wang L."/>
            <person name="Yao B."/>
        </authorList>
    </citation>
    <scope>NUCLEOTIDE SEQUENCE [LARGE SCALE GENOMIC DNA]</scope>
    <source>
        <strain evidence="2">Wuqing</strain>
    </source>
</reference>
<gene>
    <name evidence="2" type="ORF">RF11_02729</name>
</gene>
<keyword evidence="3" id="KW-1185">Reference proteome</keyword>
<evidence type="ECO:0000313" key="2">
    <source>
        <dbReference type="EMBL" id="KII65309.1"/>
    </source>
</evidence>
<keyword evidence="1" id="KW-0732">Signal</keyword>
<accession>A0A0C2IIY8</accession>
<proteinExistence type="predicted"/>